<organism evidence="2 3">
    <name type="scientific">candidate division WOR-1 bacterium RIFOXYC2_FULL_46_14</name>
    <dbReference type="NCBI Taxonomy" id="1802587"/>
    <lineage>
        <taxon>Bacteria</taxon>
        <taxon>Bacillati</taxon>
        <taxon>Saganbacteria</taxon>
    </lineage>
</organism>
<reference evidence="2 3" key="1">
    <citation type="journal article" date="2016" name="Nat. Commun.">
        <title>Thousands of microbial genomes shed light on interconnected biogeochemical processes in an aquifer system.</title>
        <authorList>
            <person name="Anantharaman K."/>
            <person name="Brown C.T."/>
            <person name="Hug L.A."/>
            <person name="Sharon I."/>
            <person name="Castelle C.J."/>
            <person name="Probst A.J."/>
            <person name="Thomas B.C."/>
            <person name="Singh A."/>
            <person name="Wilkins M.J."/>
            <person name="Karaoz U."/>
            <person name="Brodie E.L."/>
            <person name="Williams K.H."/>
            <person name="Hubbard S.S."/>
            <person name="Banfield J.F."/>
        </authorList>
    </citation>
    <scope>NUCLEOTIDE SEQUENCE [LARGE SCALE GENOMIC DNA]</scope>
</reference>
<accession>A0A1F4U7U3</accession>
<comment type="caution">
    <text evidence="2">The sequence shown here is derived from an EMBL/GenBank/DDBJ whole genome shotgun (WGS) entry which is preliminary data.</text>
</comment>
<dbReference type="EMBL" id="MEUJ01000002">
    <property type="protein sequence ID" value="OGC40959.1"/>
    <property type="molecule type" value="Genomic_DNA"/>
</dbReference>
<dbReference type="InterPro" id="IPR003497">
    <property type="entry name" value="BRO_N_domain"/>
</dbReference>
<protein>
    <submittedName>
        <fullName evidence="2">Antirepressor</fullName>
    </submittedName>
</protein>
<gene>
    <name evidence="2" type="ORF">A2438_01575</name>
</gene>
<name>A0A1F4U7U3_UNCSA</name>
<feature type="domain" description="Bro-N" evidence="1">
    <location>
        <begin position="13"/>
        <end position="115"/>
    </location>
</feature>
<evidence type="ECO:0000313" key="3">
    <source>
        <dbReference type="Proteomes" id="UP000179242"/>
    </source>
</evidence>
<dbReference type="Proteomes" id="UP000179242">
    <property type="component" value="Unassembled WGS sequence"/>
</dbReference>
<sequence length="289" mass="34025">MEEKSLAVFENFKIRRIWKEKEEKWYFSVIDTIAALTEQTDFKKAQSYWTTLKNRLKKEGNESVTKCDKLKMQSADGKFYKTDVANVETILRLVQSVPSKKAEPIKLWLAKVGYERLQDMRDPVRSLDRAREYWQKHGRSEKWIQQRMMGQEIRNKLTDYWENNEVKEQDEYAILTNIIHEEWSDLSVREHKNLKNLKTQNLRDHMSDAELVFTALAELSTRQIAETMQTKGLEENKIPAQKGGKIAKNARLELESKTGKKVITAENYLPSVKEQRQIKQKPDNSGNKR</sequence>
<dbReference type="AlphaFoldDB" id="A0A1F4U7U3"/>
<dbReference type="SMART" id="SM01040">
    <property type="entry name" value="Bro-N"/>
    <property type="match status" value="1"/>
</dbReference>
<evidence type="ECO:0000313" key="2">
    <source>
        <dbReference type="EMBL" id="OGC40959.1"/>
    </source>
</evidence>
<evidence type="ECO:0000259" key="1">
    <source>
        <dbReference type="SMART" id="SM01040"/>
    </source>
</evidence>
<proteinExistence type="predicted"/>